<dbReference type="CDD" id="cd00397">
    <property type="entry name" value="DNA_BRE_C"/>
    <property type="match status" value="1"/>
</dbReference>
<evidence type="ECO:0000313" key="4">
    <source>
        <dbReference type="EMBL" id="ABV95828.1"/>
    </source>
</evidence>
<feature type="region of interest" description="Disordered" evidence="2">
    <location>
        <begin position="284"/>
        <end position="321"/>
    </location>
</feature>
<gene>
    <name evidence="4" type="ordered locus">Dshi_4111</name>
</gene>
<evidence type="ECO:0000259" key="3">
    <source>
        <dbReference type="PROSITE" id="PS51898"/>
    </source>
</evidence>
<evidence type="ECO:0000256" key="2">
    <source>
        <dbReference type="SAM" id="MobiDB-lite"/>
    </source>
</evidence>
<proteinExistence type="predicted"/>
<keyword evidence="1" id="KW-0233">DNA recombination</keyword>
<dbReference type="HOGENOM" id="CLU_300487_0_0_5"/>
<sequence>MNVCFDRDTVMAVEIVDELLRGDAVPEDWTVAIETAVADRRPDLGPKDRNRIVARVIERVNDRRGLSLKKSHLHRPPAAIPPLRDAEWPPQAMEIIHLRHRLDEMLTAAGRSTLGADLPRLILACAALRGGLCRLEGLHALARAVGSGELTLTGADAFPNLVWIDLDLQIAKGTQQHTNTNPGSEYLRWFPDVTTLALIDRWRRLGPLTYHVPSSPAALYTDMLDLLGAPELKKQVPATRFPLVALAALEHVSGVALPVSVEAVASGHSVGLSVLPETWDALCTRGQPLKEPPDTRGAARTAQPQPSRTPKSAAPRPAPADHAKAQLLEALKECLDTHAATSSVKGRKAMSDALQTLQQEAVGIWHSLEALVSWYRTLLRNGDKPRTVKDYHSIVGRHVLAVMTEDDPRNLTPEALRDMFEQVLARSSYANPAHPLGRLAHFARHAERVLDWPDADFSGFGDQGKASATFVRTAALPMAIYPEVFDAILQTTDLSPDMAECYAVAFALVAWGGLRIDEAHGRVVDDIGTDLTVFVHATSSHGLKSEAARRLIPLALFAPPEVVAQVKSFVARRATVPDKTRDKLLDLGTLFPGDRFDTGTFRTLLQRTLGQMLGIAVRPHDFRHTLISALQLLFHLGADAVDTIEAVSGWNAKRQKRIRHALLGVCPDPRRAPRQISALAGHRDLSAISGTTYCHLTDLALGCLIQSAEERLPASVAARWLGLNRRSLRPFIDDNDTVRLEDLRGPLVNKMDIAWRTTRTGQLPSPEPRVAKPVRVTPTVVHAVLKMAEHDTDTLTIADQLNIMRDQVTHMLATAEDLMAATTQKKGARHVGAHDQDRPNWPVARFADQPGEVRFLARLLADAETLPPENMLKWSMVVLTHADRHRPCLRFLGAPAAQNWLELFPKAFPKSSLDILIRFPSDVTPEAAEKAWCTAIGAKGNYQTESSGHGTSVCPTAPGLIMLRKVSKKAKESRSFSTLRRAAFCIAVTCRVTDEA</sequence>
<dbReference type="Proteomes" id="UP000006833">
    <property type="component" value="Plasmid pDSHI04"/>
</dbReference>
<feature type="domain" description="Tyr recombinase" evidence="3">
    <location>
        <begin position="475"/>
        <end position="706"/>
    </location>
</feature>
<name>A8LUB1_DINSH</name>
<dbReference type="EMBL" id="CP000834">
    <property type="protein sequence ID" value="ABV95828.1"/>
    <property type="molecule type" value="Genomic_DNA"/>
</dbReference>
<evidence type="ECO:0000256" key="1">
    <source>
        <dbReference type="ARBA" id="ARBA00023172"/>
    </source>
</evidence>
<dbReference type="AlphaFoldDB" id="A8LUB1"/>
<keyword evidence="4" id="KW-0614">Plasmid</keyword>
<evidence type="ECO:0000313" key="5">
    <source>
        <dbReference type="Proteomes" id="UP000006833"/>
    </source>
</evidence>
<accession>A8LUB1</accession>
<reference evidence="5" key="1">
    <citation type="journal article" date="2010" name="ISME J.">
        <title>The complete genome sequence of the algal symbiont Dinoroseobacter shibae: a hitchhiker's guide to life in the sea.</title>
        <authorList>
            <person name="Wagner-Dobler I."/>
            <person name="Ballhausen B."/>
            <person name="Berger M."/>
            <person name="Brinkhoff T."/>
            <person name="Buchholz I."/>
            <person name="Bunk B."/>
            <person name="Cypionka H."/>
            <person name="Daniel R."/>
            <person name="Drepper T."/>
            <person name="Gerdts G."/>
            <person name="Hahnke S."/>
            <person name="Han C."/>
            <person name="Jahn D."/>
            <person name="Kalhoefer D."/>
            <person name="Kiss H."/>
            <person name="Klenk H.P."/>
            <person name="Kyrpides N."/>
            <person name="Liebl W."/>
            <person name="Liesegang H."/>
            <person name="Meincke L."/>
            <person name="Pati A."/>
            <person name="Petersen J."/>
            <person name="Piekarski T."/>
            <person name="Pommerenke C."/>
            <person name="Pradella S."/>
            <person name="Pukall R."/>
            <person name="Rabus R."/>
            <person name="Stackebrandt E."/>
            <person name="Thole S."/>
            <person name="Thompson L."/>
            <person name="Tielen P."/>
            <person name="Tomasch J."/>
            <person name="von Jan M."/>
            <person name="Wanphrut N."/>
            <person name="Wichels A."/>
            <person name="Zech H."/>
            <person name="Simon M."/>
        </authorList>
    </citation>
    <scope>NUCLEOTIDE SEQUENCE [LARGE SCALE GENOMIC DNA]</scope>
    <source>
        <strain evidence="5">DSM 16493 / NCIMB 14021 / DFL 12</strain>
    </source>
</reference>
<dbReference type="SUPFAM" id="SSF56349">
    <property type="entry name" value="DNA breaking-rejoining enzymes"/>
    <property type="match status" value="1"/>
</dbReference>
<dbReference type="GO" id="GO:0015074">
    <property type="term" value="P:DNA integration"/>
    <property type="evidence" value="ECO:0007669"/>
    <property type="project" value="InterPro"/>
</dbReference>
<geneLocation type="plasmid" evidence="4 5">
    <name>pDSHI04</name>
</geneLocation>
<dbReference type="InterPro" id="IPR013762">
    <property type="entry name" value="Integrase-like_cat_sf"/>
</dbReference>
<protein>
    <submittedName>
        <fullName evidence="4">Phage integrase</fullName>
    </submittedName>
</protein>
<organism evidence="4 5">
    <name type="scientific">Dinoroseobacter shibae (strain DSM 16493 / NCIMB 14021 / DFL 12)</name>
    <dbReference type="NCBI Taxonomy" id="398580"/>
    <lineage>
        <taxon>Bacteria</taxon>
        <taxon>Pseudomonadati</taxon>
        <taxon>Pseudomonadota</taxon>
        <taxon>Alphaproteobacteria</taxon>
        <taxon>Rhodobacterales</taxon>
        <taxon>Roseobacteraceae</taxon>
        <taxon>Dinoroseobacter</taxon>
    </lineage>
</organism>
<dbReference type="InterPro" id="IPR002104">
    <property type="entry name" value="Integrase_catalytic"/>
</dbReference>
<keyword evidence="5" id="KW-1185">Reference proteome</keyword>
<dbReference type="Gene3D" id="1.10.443.10">
    <property type="entry name" value="Intergrase catalytic core"/>
    <property type="match status" value="1"/>
</dbReference>
<dbReference type="PROSITE" id="PS51898">
    <property type="entry name" value="TYR_RECOMBINASE"/>
    <property type="match status" value="1"/>
</dbReference>
<dbReference type="KEGG" id="dsh:Dshi_4111"/>
<dbReference type="GO" id="GO:0003677">
    <property type="term" value="F:DNA binding"/>
    <property type="evidence" value="ECO:0007669"/>
    <property type="project" value="InterPro"/>
</dbReference>
<dbReference type="InterPro" id="IPR011010">
    <property type="entry name" value="DNA_brk_join_enz"/>
</dbReference>
<dbReference type="GO" id="GO:0006310">
    <property type="term" value="P:DNA recombination"/>
    <property type="evidence" value="ECO:0007669"/>
    <property type="project" value="UniProtKB-KW"/>
</dbReference>